<comment type="function">
    <text evidence="7">Thiolesterase that catalyzes the hydrolysis of S-D-lactoyl-glutathione to form glutathione and D-lactic acid.</text>
</comment>
<dbReference type="STRING" id="573570.F7310_07590"/>
<evidence type="ECO:0000313" key="9">
    <source>
        <dbReference type="EMBL" id="API87230.1"/>
    </source>
</evidence>
<dbReference type="Pfam" id="PF16123">
    <property type="entry name" value="HAGH_C"/>
    <property type="match status" value="1"/>
</dbReference>
<evidence type="ECO:0000256" key="6">
    <source>
        <dbReference type="ARBA" id="ARBA00022833"/>
    </source>
</evidence>
<dbReference type="AlphaFoldDB" id="A0A1L4BTQ4"/>
<feature type="binding site" evidence="7">
    <location>
        <position position="130"/>
    </location>
    <ligand>
        <name>Zn(2+)</name>
        <dbReference type="ChEBI" id="CHEBI:29105"/>
        <label>1</label>
    </ligand>
</feature>
<evidence type="ECO:0000256" key="4">
    <source>
        <dbReference type="ARBA" id="ARBA00022723"/>
    </source>
</evidence>
<protein>
    <recommendedName>
        <fullName evidence="7">Hydroxyacylglutathione hydrolase</fullName>
        <ecNumber evidence="7">3.1.2.6</ecNumber>
    </recommendedName>
    <alternativeName>
        <fullName evidence="7">Glyoxalase II</fullName>
        <shortName evidence="7">Glx II</shortName>
    </alternativeName>
</protein>
<dbReference type="HAMAP" id="MF_01374">
    <property type="entry name" value="Glyoxalase_2"/>
    <property type="match status" value="1"/>
</dbReference>
<keyword evidence="5 7" id="KW-0378">Hydrolase</keyword>
<dbReference type="GO" id="GO:0019243">
    <property type="term" value="P:methylglyoxal catabolic process to D-lactate via S-lactoyl-glutathione"/>
    <property type="evidence" value="ECO:0007669"/>
    <property type="project" value="InterPro"/>
</dbReference>
<evidence type="ECO:0000259" key="8">
    <source>
        <dbReference type="SMART" id="SM00849"/>
    </source>
</evidence>
<feature type="binding site" evidence="7">
    <location>
        <position position="111"/>
    </location>
    <ligand>
        <name>Zn(2+)</name>
        <dbReference type="ChEBI" id="CHEBI:29105"/>
        <label>1</label>
    </ligand>
</feature>
<proteinExistence type="inferred from homology"/>
<comment type="subunit">
    <text evidence="7">Monomer.</text>
</comment>
<comment type="catalytic activity">
    <reaction evidence="1 7">
        <text>an S-(2-hydroxyacyl)glutathione + H2O = a 2-hydroxy carboxylate + glutathione + H(+)</text>
        <dbReference type="Rhea" id="RHEA:21864"/>
        <dbReference type="ChEBI" id="CHEBI:15377"/>
        <dbReference type="ChEBI" id="CHEBI:15378"/>
        <dbReference type="ChEBI" id="CHEBI:57925"/>
        <dbReference type="ChEBI" id="CHEBI:58896"/>
        <dbReference type="ChEBI" id="CHEBI:71261"/>
        <dbReference type="EC" id="3.1.2.6"/>
    </reaction>
</comment>
<dbReference type="OrthoDB" id="9802248at2"/>
<feature type="binding site" evidence="7">
    <location>
        <position position="130"/>
    </location>
    <ligand>
        <name>Zn(2+)</name>
        <dbReference type="ChEBI" id="CHEBI:29105"/>
        <label>2</label>
    </ligand>
</feature>
<dbReference type="InterPro" id="IPR001279">
    <property type="entry name" value="Metallo-B-lactamas"/>
</dbReference>
<dbReference type="InterPro" id="IPR036866">
    <property type="entry name" value="RibonucZ/Hydroxyglut_hydro"/>
</dbReference>
<keyword evidence="6 7" id="KW-0862">Zinc</keyword>
<dbReference type="SUPFAM" id="SSF56281">
    <property type="entry name" value="Metallo-hydrolase/oxidoreductase"/>
    <property type="match status" value="1"/>
</dbReference>
<feature type="binding site" evidence="7">
    <location>
        <position position="54"/>
    </location>
    <ligand>
        <name>Zn(2+)</name>
        <dbReference type="ChEBI" id="CHEBI:29105"/>
        <label>1</label>
    </ligand>
</feature>
<evidence type="ECO:0000256" key="3">
    <source>
        <dbReference type="ARBA" id="ARBA00006759"/>
    </source>
</evidence>
<organism evidence="9 10">
    <name type="scientific">Francisella uliginis</name>
    <dbReference type="NCBI Taxonomy" id="573570"/>
    <lineage>
        <taxon>Bacteria</taxon>
        <taxon>Pseudomonadati</taxon>
        <taxon>Pseudomonadota</taxon>
        <taxon>Gammaproteobacteria</taxon>
        <taxon>Thiotrichales</taxon>
        <taxon>Francisellaceae</taxon>
        <taxon>Francisella</taxon>
    </lineage>
</organism>
<keyword evidence="4 7" id="KW-0479">Metal-binding</keyword>
<comment type="similarity">
    <text evidence="3 7">Belongs to the metallo-beta-lactamase superfamily. Glyoxalase II family.</text>
</comment>
<name>A0A1L4BTQ4_9GAMM</name>
<dbReference type="UniPathway" id="UPA00619">
    <property type="reaction ID" value="UER00676"/>
</dbReference>
<evidence type="ECO:0000256" key="1">
    <source>
        <dbReference type="ARBA" id="ARBA00001623"/>
    </source>
</evidence>
<dbReference type="Gene3D" id="3.60.15.10">
    <property type="entry name" value="Ribonuclease Z/Hydroxyacylglutathione hydrolase-like"/>
    <property type="match status" value="1"/>
</dbReference>
<gene>
    <name evidence="7" type="primary">gloB</name>
    <name evidence="9" type="ORF">F7310_07590</name>
</gene>
<dbReference type="InterPro" id="IPR050110">
    <property type="entry name" value="Glyoxalase_II_hydrolase"/>
</dbReference>
<evidence type="ECO:0000256" key="7">
    <source>
        <dbReference type="HAMAP-Rule" id="MF_01374"/>
    </source>
</evidence>
<dbReference type="InterPro" id="IPR035680">
    <property type="entry name" value="Clx_II_MBL"/>
</dbReference>
<evidence type="ECO:0000313" key="10">
    <source>
        <dbReference type="Proteomes" id="UP000184222"/>
    </source>
</evidence>
<dbReference type="PANTHER" id="PTHR43705">
    <property type="entry name" value="HYDROXYACYLGLUTATHIONE HYDROLASE"/>
    <property type="match status" value="1"/>
</dbReference>
<dbReference type="EMBL" id="CP016796">
    <property type="protein sequence ID" value="API87230.1"/>
    <property type="molecule type" value="Genomic_DNA"/>
</dbReference>
<evidence type="ECO:0000256" key="2">
    <source>
        <dbReference type="ARBA" id="ARBA00004963"/>
    </source>
</evidence>
<dbReference type="RefSeq" id="WP_072712959.1">
    <property type="nucleotide sequence ID" value="NZ_CP016796.1"/>
</dbReference>
<comment type="cofactor">
    <cofactor evidence="7">
        <name>Zn(2+)</name>
        <dbReference type="ChEBI" id="CHEBI:29105"/>
    </cofactor>
    <text evidence="7">Binds 2 Zn(2+) ions per subunit.</text>
</comment>
<dbReference type="EC" id="3.1.2.6" evidence="7"/>
<dbReference type="SMART" id="SM00849">
    <property type="entry name" value="Lactamase_B"/>
    <property type="match status" value="1"/>
</dbReference>
<feature type="binding site" evidence="7">
    <location>
        <position position="58"/>
    </location>
    <ligand>
        <name>Zn(2+)</name>
        <dbReference type="ChEBI" id="CHEBI:29105"/>
        <label>2</label>
    </ligand>
</feature>
<dbReference type="CDD" id="cd07723">
    <property type="entry name" value="hydroxyacylglutathione_hydrolase_MBL-fold"/>
    <property type="match status" value="1"/>
</dbReference>
<evidence type="ECO:0000256" key="5">
    <source>
        <dbReference type="ARBA" id="ARBA00022801"/>
    </source>
</evidence>
<reference evidence="9 10" key="1">
    <citation type="journal article" date="2016" name="Appl. Environ. Microbiol.">
        <title>Whole genome relationships among Francisella bacteria of diverse origin define new species and provide specific regions for detection.</title>
        <authorList>
            <person name="Challacombe J.F."/>
            <person name="Petersen J.M."/>
            <person name="Gallegos-Graves V."/>
            <person name="Hodge D."/>
            <person name="Pillai S."/>
            <person name="Kuske C.R."/>
        </authorList>
    </citation>
    <scope>NUCLEOTIDE SEQUENCE [LARGE SCALE GENOMIC DNA]</scope>
    <source>
        <strain evidence="10">TX07-7310</strain>
    </source>
</reference>
<dbReference type="Proteomes" id="UP000184222">
    <property type="component" value="Chromosome"/>
</dbReference>
<dbReference type="GO" id="GO:0004416">
    <property type="term" value="F:hydroxyacylglutathione hydrolase activity"/>
    <property type="evidence" value="ECO:0007669"/>
    <property type="project" value="UniProtKB-UniRule"/>
</dbReference>
<dbReference type="InterPro" id="IPR017782">
    <property type="entry name" value="Hydroxyacylglutathione_Hdrlase"/>
</dbReference>
<dbReference type="KEGG" id="frx:F7310_07590"/>
<feature type="binding site" evidence="7">
    <location>
        <position position="56"/>
    </location>
    <ligand>
        <name>Zn(2+)</name>
        <dbReference type="ChEBI" id="CHEBI:29105"/>
        <label>1</label>
    </ligand>
</feature>
<feature type="domain" description="Metallo-beta-lactamase" evidence="8">
    <location>
        <begin position="13"/>
        <end position="170"/>
    </location>
</feature>
<dbReference type="Pfam" id="PF00753">
    <property type="entry name" value="Lactamase_B"/>
    <property type="match status" value="1"/>
</dbReference>
<feature type="binding site" evidence="7">
    <location>
        <position position="59"/>
    </location>
    <ligand>
        <name>Zn(2+)</name>
        <dbReference type="ChEBI" id="CHEBI:29105"/>
        <label>2</label>
    </ligand>
</feature>
<feature type="binding site" evidence="7">
    <location>
        <position position="170"/>
    </location>
    <ligand>
        <name>Zn(2+)</name>
        <dbReference type="ChEBI" id="CHEBI:29105"/>
        <label>2</label>
    </ligand>
</feature>
<dbReference type="PANTHER" id="PTHR43705:SF1">
    <property type="entry name" value="HYDROXYACYLGLUTATHIONE HYDROLASE GLOB"/>
    <property type="match status" value="1"/>
</dbReference>
<accession>A0A1L4BTQ4</accession>
<keyword evidence="10" id="KW-1185">Reference proteome</keyword>
<comment type="pathway">
    <text evidence="2 7">Secondary metabolite metabolism; methylglyoxal degradation; (R)-lactate from methylglyoxal: step 2/2.</text>
</comment>
<dbReference type="InterPro" id="IPR032282">
    <property type="entry name" value="HAGH_C"/>
</dbReference>
<dbReference type="GO" id="GO:0046872">
    <property type="term" value="F:metal ion binding"/>
    <property type="evidence" value="ECO:0007669"/>
    <property type="project" value="UniProtKB-KW"/>
</dbReference>
<sequence length="252" mass="29139">MQVKRWFLNNSLRNYQYLLYDNDNAIIIDPLKADIFDEFIKQNNLQLKAILITHKHGDHIAGVKKLVELYPHTKVYAYTDNDLFKPDVYVKEGDVIDLGFTSFKVLYTPGHISDHVSFLFEREKALFCGDTLFNAGVGGVHAQTADVNELYESLVKIINLDADIKPYPAHDYWQNNLDFALSILPEDDNFIYYRERVANLAAEEKPVVDLGVESKLNIFIRSINDDRLTKALPKYSLGKEMFIKLRELKNNF</sequence>